<feature type="signal peptide" evidence="3">
    <location>
        <begin position="1"/>
        <end position="31"/>
    </location>
</feature>
<evidence type="ECO:0000256" key="1">
    <source>
        <dbReference type="SAM" id="MobiDB-lite"/>
    </source>
</evidence>
<dbReference type="AlphaFoldDB" id="A0A9X1M5A2"/>
<keyword evidence="2" id="KW-0472">Membrane</keyword>
<keyword evidence="3" id="KW-0732">Signal</keyword>
<accession>A0A9X1M5A2</accession>
<keyword evidence="6" id="KW-1185">Reference proteome</keyword>
<evidence type="ECO:0000313" key="5">
    <source>
        <dbReference type="EMBL" id="UON91019.1"/>
    </source>
</evidence>
<gene>
    <name evidence="4" type="ORF">LJ755_00365</name>
    <name evidence="5" type="ORF">MUK71_10320</name>
</gene>
<feature type="chain" id="PRO_5040930283" description="Gram-positive cocci surface proteins LPxTG domain-containing protein" evidence="3">
    <location>
        <begin position="32"/>
        <end position="305"/>
    </location>
</feature>
<evidence type="ECO:0008006" key="8">
    <source>
        <dbReference type="Google" id="ProtNLM"/>
    </source>
</evidence>
<evidence type="ECO:0000313" key="4">
    <source>
        <dbReference type="EMBL" id="MCC3271187.1"/>
    </source>
</evidence>
<evidence type="ECO:0000313" key="7">
    <source>
        <dbReference type="Proteomes" id="UP001155145"/>
    </source>
</evidence>
<dbReference type="Proteomes" id="UP001155145">
    <property type="component" value="Unassembled WGS sequence"/>
</dbReference>
<keyword evidence="2" id="KW-1133">Transmembrane helix</keyword>
<proteinExistence type="predicted"/>
<feature type="compositionally biased region" description="Low complexity" evidence="1">
    <location>
        <begin position="193"/>
        <end position="250"/>
    </location>
</feature>
<feature type="compositionally biased region" description="Polar residues" evidence="1">
    <location>
        <begin position="36"/>
        <end position="50"/>
    </location>
</feature>
<evidence type="ECO:0000313" key="6">
    <source>
        <dbReference type="Proteomes" id="UP000829758"/>
    </source>
</evidence>
<dbReference type="Proteomes" id="UP000829758">
    <property type="component" value="Chromosome"/>
</dbReference>
<feature type="region of interest" description="Disordered" evidence="1">
    <location>
        <begin position="30"/>
        <end position="60"/>
    </location>
</feature>
<evidence type="ECO:0000256" key="2">
    <source>
        <dbReference type="SAM" id="Phobius"/>
    </source>
</evidence>
<sequence>MHIRKTHRTAFVTGIAVLAGLSVATGAPALATGTGQPNEHPTAGTSTPAQDPSPGTPFQETGIYLYEKKDKDQPAAWENSGPQTLLDTQVGHRWFTDITALLPAEVCGDGWAVQQDQLESPGAIAWPETITYPEGFPGNVTLVEAKHQELADVALVPACGPTEQPSPSPSTPSDKPSEPSKPGEPGEPPTGTPTPTGSATPTPTGTAPAPKGTATPTPTGSPTTNPAAPPATKTPAGASTPDPGTTEPGSSGPGSSGPAGTDTSATDPALAATGADGLFPALAGAGILGLGTAVVLLTRRRGNHS</sequence>
<dbReference type="RefSeq" id="WP_227927646.1">
    <property type="nucleotide sequence ID" value="NZ_CP094984.1"/>
</dbReference>
<reference evidence="4" key="1">
    <citation type="submission" date="2021-10" db="EMBL/GenBank/DDBJ databases">
        <title>Novel species in genus Arthrobacter.</title>
        <authorList>
            <person name="Liu Y."/>
        </authorList>
    </citation>
    <scope>NUCLEOTIDE SEQUENCE</scope>
    <source>
        <strain evidence="6">zg-Y462</strain>
        <strain evidence="4">Zg-Y462</strain>
    </source>
</reference>
<protein>
    <recommendedName>
        <fullName evidence="8">Gram-positive cocci surface proteins LPxTG domain-containing protein</fullName>
    </recommendedName>
</protein>
<dbReference type="EMBL" id="JAJFZT010000001">
    <property type="protein sequence ID" value="MCC3271187.1"/>
    <property type="molecule type" value="Genomic_DNA"/>
</dbReference>
<name>A0A9X1M5A2_9MICC</name>
<organism evidence="4 7">
    <name type="scientific">Arthrobacter zhangbolii</name>
    <dbReference type="NCBI Taxonomy" id="2886936"/>
    <lineage>
        <taxon>Bacteria</taxon>
        <taxon>Bacillati</taxon>
        <taxon>Actinomycetota</taxon>
        <taxon>Actinomycetes</taxon>
        <taxon>Micrococcales</taxon>
        <taxon>Micrococcaceae</taxon>
        <taxon>Arthrobacter</taxon>
    </lineage>
</organism>
<dbReference type="PRINTS" id="PR01217">
    <property type="entry name" value="PRICHEXTENSN"/>
</dbReference>
<feature type="transmembrane region" description="Helical" evidence="2">
    <location>
        <begin position="278"/>
        <end position="297"/>
    </location>
</feature>
<feature type="region of interest" description="Disordered" evidence="1">
    <location>
        <begin position="158"/>
        <end position="271"/>
    </location>
</feature>
<evidence type="ECO:0000256" key="3">
    <source>
        <dbReference type="SAM" id="SignalP"/>
    </source>
</evidence>
<keyword evidence="2" id="KW-0812">Transmembrane</keyword>
<dbReference type="EMBL" id="CP094984">
    <property type="protein sequence ID" value="UON91019.1"/>
    <property type="molecule type" value="Genomic_DNA"/>
</dbReference>